<dbReference type="AlphaFoldDB" id="A0A9P8LGQ0"/>
<dbReference type="Gene3D" id="1.25.40.10">
    <property type="entry name" value="Tetratricopeptide repeat domain"/>
    <property type="match status" value="1"/>
</dbReference>
<dbReference type="PROSITE" id="PS50293">
    <property type="entry name" value="TPR_REGION"/>
    <property type="match status" value="1"/>
</dbReference>
<dbReference type="InterPro" id="IPR011990">
    <property type="entry name" value="TPR-like_helical_dom_sf"/>
</dbReference>
<organism evidence="3 4">
    <name type="scientific">Trichoglossum hirsutum</name>
    <dbReference type="NCBI Taxonomy" id="265104"/>
    <lineage>
        <taxon>Eukaryota</taxon>
        <taxon>Fungi</taxon>
        <taxon>Dikarya</taxon>
        <taxon>Ascomycota</taxon>
        <taxon>Pezizomycotina</taxon>
        <taxon>Geoglossomycetes</taxon>
        <taxon>Geoglossales</taxon>
        <taxon>Geoglossaceae</taxon>
        <taxon>Trichoglossum</taxon>
    </lineage>
</organism>
<dbReference type="InterPro" id="IPR056681">
    <property type="entry name" value="DUF7779"/>
</dbReference>
<dbReference type="Gene3D" id="3.40.50.300">
    <property type="entry name" value="P-loop containing nucleotide triphosphate hydrolases"/>
    <property type="match status" value="1"/>
</dbReference>
<proteinExistence type="predicted"/>
<feature type="domain" description="DUF7779" evidence="2">
    <location>
        <begin position="295"/>
        <end position="365"/>
    </location>
</feature>
<dbReference type="PANTHER" id="PTHR46082:SF6">
    <property type="entry name" value="AAA+ ATPASE DOMAIN-CONTAINING PROTEIN-RELATED"/>
    <property type="match status" value="1"/>
</dbReference>
<dbReference type="Pfam" id="PF25000">
    <property type="entry name" value="DUF7779"/>
    <property type="match status" value="1"/>
</dbReference>
<dbReference type="SUPFAM" id="SSF48452">
    <property type="entry name" value="TPR-like"/>
    <property type="match status" value="1"/>
</dbReference>
<name>A0A9P8LGQ0_9PEZI</name>
<evidence type="ECO:0000259" key="2">
    <source>
        <dbReference type="Pfam" id="PF25000"/>
    </source>
</evidence>
<evidence type="ECO:0000256" key="1">
    <source>
        <dbReference type="SAM" id="Coils"/>
    </source>
</evidence>
<sequence length="534" mass="61788">MIVPSTSIKPIFSVPFEKDRQFVGREDILSQVEEQLQIRHRASLHGLGGIGKSQIAIEYAYRYREKNPKAHVFWVYAASAGRFDQSYKGIARELKLPRVDDPDVDVCELVSDWFNNDDNGHWLIILDNADHSDIFFPSTDFDIPFTQINITKRPLVDYLPRRLNPQHSLIVTTRSRTLGEDLTNGEPSIEILPFAPQEARILLQSRAARMADGQDESDVKRLLEILGYIPLAITQAAAFMRQNRMHLQKYIKALEKDEENLKDHLRAELRDHRRERGIPNSVFQTWRLSFDKIREQEPRAAAMLSLMAMLDRQQIPEKLLQGRDERDVDFSTAIGSLEGLSLITKEVQQDKFTMHRLVQLSVHIWLEQQKEMSSQAEKALALLTDRFPNGEHENRETCELFLPHAQAVLQHQFMSQSSAIHRAILLHNIGWFDWRQGRYDLAHKKSLEAYEINRERLGSEDHQTRNSLTLVALVLRDQGKYEEAEKMNRRALEGYEKVLGAEHPDTLTSINNLASVLRDQGKYEEAEKMNRRAL</sequence>
<evidence type="ECO:0000313" key="4">
    <source>
        <dbReference type="Proteomes" id="UP000750711"/>
    </source>
</evidence>
<comment type="caution">
    <text evidence="3">The sequence shown here is derived from an EMBL/GenBank/DDBJ whole genome shotgun (WGS) entry which is preliminary data.</text>
</comment>
<dbReference type="EMBL" id="JAGHQM010000137">
    <property type="protein sequence ID" value="KAH0565091.1"/>
    <property type="molecule type" value="Genomic_DNA"/>
</dbReference>
<keyword evidence="4" id="KW-1185">Reference proteome</keyword>
<dbReference type="PANTHER" id="PTHR46082">
    <property type="entry name" value="ATP/GTP-BINDING PROTEIN-RELATED"/>
    <property type="match status" value="1"/>
</dbReference>
<feature type="coiled-coil region" evidence="1">
    <location>
        <begin position="247"/>
        <end position="275"/>
    </location>
</feature>
<evidence type="ECO:0000313" key="3">
    <source>
        <dbReference type="EMBL" id="KAH0565091.1"/>
    </source>
</evidence>
<reference evidence="3" key="1">
    <citation type="submission" date="2021-03" db="EMBL/GenBank/DDBJ databases">
        <title>Comparative genomics and phylogenomic investigation of the class Geoglossomycetes provide insights into ecological specialization and systematics.</title>
        <authorList>
            <person name="Melie T."/>
            <person name="Pirro S."/>
            <person name="Miller A.N."/>
            <person name="Quandt A."/>
        </authorList>
    </citation>
    <scope>NUCLEOTIDE SEQUENCE</scope>
    <source>
        <strain evidence="3">CAQ_001_2017</strain>
    </source>
</reference>
<dbReference type="SUPFAM" id="SSF52540">
    <property type="entry name" value="P-loop containing nucleoside triphosphate hydrolases"/>
    <property type="match status" value="1"/>
</dbReference>
<dbReference type="InterPro" id="IPR053137">
    <property type="entry name" value="NLR-like"/>
</dbReference>
<dbReference type="Proteomes" id="UP000750711">
    <property type="component" value="Unassembled WGS sequence"/>
</dbReference>
<keyword evidence="1" id="KW-0175">Coiled coil</keyword>
<dbReference type="Pfam" id="PF13424">
    <property type="entry name" value="TPR_12"/>
    <property type="match status" value="1"/>
</dbReference>
<protein>
    <recommendedName>
        <fullName evidence="2">DUF7779 domain-containing protein</fullName>
    </recommendedName>
</protein>
<accession>A0A9P8LGQ0</accession>
<gene>
    <name evidence="3" type="ORF">GP486_001509</name>
</gene>
<dbReference type="InterPro" id="IPR027417">
    <property type="entry name" value="P-loop_NTPase"/>
</dbReference>